<dbReference type="OrthoDB" id="496270at2759"/>
<sequence>MPSTVRCAALLAVPAVCGLVAPPTRPSRTRLHSTVTQDLGTTTAPLLDDAATARAVAAMREDARTKPLSDDELTWFARDRRGDAREAVEKVVQYLRWRKDRGGLGADRDALMRRAAPEARRRVGYLAREKDALNRPTVVVVARRHDAMRRDLKASQALCVAVLEDAIAEAVKEGGEQVLALVDLRQVGPQNVDVPFLLWLIMTLRSYFPKRLGQVALVDPPPVLFEAVRLQRPTPARNSPIGTPSPRRVNTQAWNLIKGAVGRHADMVRLVSSADVRNAYFAGKRVPPDLR</sequence>
<dbReference type="Gene3D" id="3.40.525.10">
    <property type="entry name" value="CRAL-TRIO lipid binding domain"/>
    <property type="match status" value="1"/>
</dbReference>
<dbReference type="PANTHER" id="PTHR47556:SF1">
    <property type="entry name" value="SEC14P-LIKE PHOSPHATIDYLINOSITOL TRANSFER FAMILY PROTEIN"/>
    <property type="match status" value="1"/>
</dbReference>
<organism evidence="3 4">
    <name type="scientific">Pelagomonas calceolata</name>
    <dbReference type="NCBI Taxonomy" id="35677"/>
    <lineage>
        <taxon>Eukaryota</taxon>
        <taxon>Sar</taxon>
        <taxon>Stramenopiles</taxon>
        <taxon>Ochrophyta</taxon>
        <taxon>Pelagophyceae</taxon>
        <taxon>Pelagomonadales</taxon>
        <taxon>Pelagomonadaceae</taxon>
        <taxon>Pelagomonas</taxon>
    </lineage>
</organism>
<reference evidence="3" key="1">
    <citation type="submission" date="2021-11" db="EMBL/GenBank/DDBJ databases">
        <authorList>
            <consortium name="Genoscope - CEA"/>
            <person name="William W."/>
        </authorList>
    </citation>
    <scope>NUCLEOTIDE SEQUENCE</scope>
</reference>
<evidence type="ECO:0000259" key="2">
    <source>
        <dbReference type="Pfam" id="PF00650"/>
    </source>
</evidence>
<evidence type="ECO:0000256" key="1">
    <source>
        <dbReference type="SAM" id="SignalP"/>
    </source>
</evidence>
<feature type="chain" id="PRO_5035269480" description="CRAL-TRIO domain-containing protein" evidence="1">
    <location>
        <begin position="19"/>
        <end position="291"/>
    </location>
</feature>
<dbReference type="InterPro" id="IPR001251">
    <property type="entry name" value="CRAL-TRIO_dom"/>
</dbReference>
<dbReference type="EMBL" id="CAKKNE010000005">
    <property type="protein sequence ID" value="CAH0376126.1"/>
    <property type="molecule type" value="Genomic_DNA"/>
</dbReference>
<feature type="domain" description="CRAL-TRIO" evidence="2">
    <location>
        <begin position="128"/>
        <end position="223"/>
    </location>
</feature>
<dbReference type="AlphaFoldDB" id="A0A8J2SW64"/>
<dbReference type="CDD" id="cd00170">
    <property type="entry name" value="SEC14"/>
    <property type="match status" value="1"/>
</dbReference>
<gene>
    <name evidence="3" type="ORF">PECAL_5P06850</name>
</gene>
<keyword evidence="1" id="KW-0732">Signal</keyword>
<keyword evidence="4" id="KW-1185">Reference proteome</keyword>
<evidence type="ECO:0000313" key="3">
    <source>
        <dbReference type="EMBL" id="CAH0376126.1"/>
    </source>
</evidence>
<dbReference type="SUPFAM" id="SSF52087">
    <property type="entry name" value="CRAL/TRIO domain"/>
    <property type="match status" value="1"/>
</dbReference>
<comment type="caution">
    <text evidence="3">The sequence shown here is derived from an EMBL/GenBank/DDBJ whole genome shotgun (WGS) entry which is preliminary data.</text>
</comment>
<dbReference type="Proteomes" id="UP000789595">
    <property type="component" value="Unassembled WGS sequence"/>
</dbReference>
<name>A0A8J2SW64_9STRA</name>
<feature type="signal peptide" evidence="1">
    <location>
        <begin position="1"/>
        <end position="18"/>
    </location>
</feature>
<protein>
    <recommendedName>
        <fullName evidence="2">CRAL-TRIO domain-containing protein</fullName>
    </recommendedName>
</protein>
<dbReference type="PANTHER" id="PTHR47556">
    <property type="entry name" value="SEC14P-LIKE PHOSPHATIDYLINOSITOL TRANSFER FAMILY PROTEIN"/>
    <property type="match status" value="1"/>
</dbReference>
<accession>A0A8J2SW64</accession>
<proteinExistence type="predicted"/>
<dbReference type="Pfam" id="PF00650">
    <property type="entry name" value="CRAL_TRIO"/>
    <property type="match status" value="1"/>
</dbReference>
<dbReference type="InterPro" id="IPR036865">
    <property type="entry name" value="CRAL-TRIO_dom_sf"/>
</dbReference>
<evidence type="ECO:0000313" key="4">
    <source>
        <dbReference type="Proteomes" id="UP000789595"/>
    </source>
</evidence>